<dbReference type="GeneID" id="111294637"/>
<dbReference type="InterPro" id="IPR038005">
    <property type="entry name" value="RX-like_CC"/>
</dbReference>
<dbReference type="Gene3D" id="1.20.5.4130">
    <property type="match status" value="1"/>
</dbReference>
<keyword evidence="5" id="KW-1185">Reference proteome</keyword>
<dbReference type="KEGG" id="dzi:111294637"/>
<dbReference type="GO" id="GO:0006952">
    <property type="term" value="P:defense response"/>
    <property type="evidence" value="ECO:0007669"/>
    <property type="project" value="UniProtKB-KW"/>
</dbReference>
<feature type="domain" description="Disease resistance N-terminal" evidence="4">
    <location>
        <begin position="5"/>
        <end position="92"/>
    </location>
</feature>
<evidence type="ECO:0000256" key="3">
    <source>
        <dbReference type="ARBA" id="ARBA00022821"/>
    </source>
</evidence>
<reference evidence="6" key="1">
    <citation type="submission" date="2025-08" db="UniProtKB">
        <authorList>
            <consortium name="RefSeq"/>
        </authorList>
    </citation>
    <scope>IDENTIFICATION</scope>
    <source>
        <tissue evidence="6">Fruit stalk</tissue>
    </source>
</reference>
<dbReference type="OrthoDB" id="688937at2759"/>
<dbReference type="GO" id="GO:0000166">
    <property type="term" value="F:nucleotide binding"/>
    <property type="evidence" value="ECO:0007669"/>
    <property type="project" value="UniProtKB-KW"/>
</dbReference>
<dbReference type="AlphaFoldDB" id="A0A6P5YTD2"/>
<evidence type="ECO:0000313" key="6">
    <source>
        <dbReference type="RefSeq" id="XP_022743793.1"/>
    </source>
</evidence>
<protein>
    <submittedName>
        <fullName evidence="6">Disease resistance protein RGA3</fullName>
    </submittedName>
</protein>
<keyword evidence="1" id="KW-0677">Repeat</keyword>
<name>A0A6P5YTD2_DURZI</name>
<dbReference type="PANTHER" id="PTHR19338">
    <property type="entry name" value="TRANSLOCASE OF INNER MITOCHONDRIAL MEMBRANE 13 HOMOLOG"/>
    <property type="match status" value="1"/>
</dbReference>
<accession>A0A6P5YTD2</accession>
<dbReference type="PANTHER" id="PTHR19338:SF37">
    <property type="entry name" value="DISEASE RESISTANCE PROTEIN RGA4"/>
    <property type="match status" value="1"/>
</dbReference>
<dbReference type="RefSeq" id="XP_022743793.1">
    <property type="nucleotide sequence ID" value="XM_022888058.1"/>
</dbReference>
<dbReference type="Proteomes" id="UP000515121">
    <property type="component" value="Unplaced"/>
</dbReference>
<dbReference type="InterPro" id="IPR041118">
    <property type="entry name" value="Rx_N"/>
</dbReference>
<proteinExistence type="predicted"/>
<evidence type="ECO:0000256" key="1">
    <source>
        <dbReference type="ARBA" id="ARBA00022737"/>
    </source>
</evidence>
<gene>
    <name evidence="6" type="primary">LOC111294637</name>
</gene>
<sequence>MAEAIVSTILEQLTALTIDKASEAWRLVRGVKKEVKRLESNFKAIQYEIEDAEEKQYVDRSLKHWLERFKQVSYDMEDVLDDSKTAVEELQKADHGVETSTTSVPKWMARPFVSCFSFGSKVVRRHDIATRIKDINGELDQIVKTKISLNW</sequence>
<evidence type="ECO:0000259" key="4">
    <source>
        <dbReference type="Pfam" id="PF18052"/>
    </source>
</evidence>
<evidence type="ECO:0000313" key="5">
    <source>
        <dbReference type="Proteomes" id="UP000515121"/>
    </source>
</evidence>
<evidence type="ECO:0000256" key="2">
    <source>
        <dbReference type="ARBA" id="ARBA00022741"/>
    </source>
</evidence>
<keyword evidence="2" id="KW-0547">Nucleotide-binding</keyword>
<dbReference type="CDD" id="cd14798">
    <property type="entry name" value="RX-CC_like"/>
    <property type="match status" value="1"/>
</dbReference>
<organism evidence="5 6">
    <name type="scientific">Durio zibethinus</name>
    <name type="common">Durian</name>
    <dbReference type="NCBI Taxonomy" id="66656"/>
    <lineage>
        <taxon>Eukaryota</taxon>
        <taxon>Viridiplantae</taxon>
        <taxon>Streptophyta</taxon>
        <taxon>Embryophyta</taxon>
        <taxon>Tracheophyta</taxon>
        <taxon>Spermatophyta</taxon>
        <taxon>Magnoliopsida</taxon>
        <taxon>eudicotyledons</taxon>
        <taxon>Gunneridae</taxon>
        <taxon>Pentapetalae</taxon>
        <taxon>rosids</taxon>
        <taxon>malvids</taxon>
        <taxon>Malvales</taxon>
        <taxon>Malvaceae</taxon>
        <taxon>Helicteroideae</taxon>
        <taxon>Durio</taxon>
    </lineage>
</organism>
<dbReference type="Pfam" id="PF18052">
    <property type="entry name" value="Rx_N"/>
    <property type="match status" value="1"/>
</dbReference>
<keyword evidence="3" id="KW-0611">Plant defense</keyword>